<organism evidence="6 7">
    <name type="scientific">Ignavigranum ruoffiae</name>
    <dbReference type="NCBI Taxonomy" id="89093"/>
    <lineage>
        <taxon>Bacteria</taxon>
        <taxon>Bacillati</taxon>
        <taxon>Bacillota</taxon>
        <taxon>Bacilli</taxon>
        <taxon>Lactobacillales</taxon>
        <taxon>Aerococcaceae</taxon>
        <taxon>Ignavigranum</taxon>
    </lineage>
</organism>
<dbReference type="PRINTS" id="PR00395">
    <property type="entry name" value="RIBOSOMALS2"/>
</dbReference>
<protein>
    <recommendedName>
        <fullName evidence="4 5">Small ribosomal subunit protein uS2</fullName>
    </recommendedName>
</protein>
<sequence length="256" mass="29157">MSVISMKSLLEAGVHFGHQTRRWNPKMKRYIFTERNGIYIIDLQKTVKLIDEAYNFVRDEVANGAVVLFVGTKKQAQQAIEEQAIRCGQYYINHRWLGGLLTNWETIQASIKRLKSIEKMEEDGTFDVLPKKEVQELRKELARLEANLGGIKDMPRIPDIIYIVDPRKEHIAIQEAHKLHIPIVGMVDTNCDPDEIDYVIPSNDDAIRAIKLITTGIADAVVEGNQGEANDVEEENSDKQFFDNLFESEEASSEQA</sequence>
<dbReference type="SUPFAM" id="SSF52313">
    <property type="entry name" value="Ribosomal protein S2"/>
    <property type="match status" value="1"/>
</dbReference>
<dbReference type="GO" id="GO:0003735">
    <property type="term" value="F:structural constituent of ribosome"/>
    <property type="evidence" value="ECO:0007669"/>
    <property type="project" value="InterPro"/>
</dbReference>
<evidence type="ECO:0000256" key="3">
    <source>
        <dbReference type="ARBA" id="ARBA00023274"/>
    </source>
</evidence>
<dbReference type="GO" id="GO:0022627">
    <property type="term" value="C:cytosolic small ribosomal subunit"/>
    <property type="evidence" value="ECO:0007669"/>
    <property type="project" value="TreeGrafter"/>
</dbReference>
<dbReference type="EMBL" id="FOEN01000001">
    <property type="protein sequence ID" value="SEP58641.1"/>
    <property type="molecule type" value="Genomic_DNA"/>
</dbReference>
<keyword evidence="3 5" id="KW-0687">Ribonucleoprotein</keyword>
<dbReference type="Pfam" id="PF00318">
    <property type="entry name" value="Ribosomal_S2"/>
    <property type="match status" value="1"/>
</dbReference>
<dbReference type="AlphaFoldDB" id="A0A1H8Z2S4"/>
<dbReference type="RefSeq" id="WP_092569723.1">
    <property type="nucleotide sequence ID" value="NZ_CALUDV010000004.1"/>
</dbReference>
<dbReference type="STRING" id="89093.SAMN04488558_101126"/>
<dbReference type="HAMAP" id="MF_00291_B">
    <property type="entry name" value="Ribosomal_uS2_B"/>
    <property type="match status" value="1"/>
</dbReference>
<keyword evidence="2 5" id="KW-0689">Ribosomal protein</keyword>
<comment type="similarity">
    <text evidence="1 5">Belongs to the universal ribosomal protein uS2 family.</text>
</comment>
<keyword evidence="7" id="KW-1185">Reference proteome</keyword>
<dbReference type="OrthoDB" id="9808036at2"/>
<evidence type="ECO:0000256" key="5">
    <source>
        <dbReference type="HAMAP-Rule" id="MF_00291"/>
    </source>
</evidence>
<dbReference type="NCBIfam" id="TIGR01011">
    <property type="entry name" value="rpsB_bact"/>
    <property type="match status" value="1"/>
</dbReference>
<dbReference type="InterPro" id="IPR023591">
    <property type="entry name" value="Ribosomal_uS2_flav_dom_sf"/>
</dbReference>
<accession>A0A1H8Z2S4</accession>
<reference evidence="6 7" key="1">
    <citation type="submission" date="2016-10" db="EMBL/GenBank/DDBJ databases">
        <authorList>
            <person name="de Groot N.N."/>
        </authorList>
    </citation>
    <scope>NUCLEOTIDE SEQUENCE [LARGE SCALE GENOMIC DNA]</scope>
    <source>
        <strain evidence="6 7">DSM 15695</strain>
    </source>
</reference>
<evidence type="ECO:0000256" key="2">
    <source>
        <dbReference type="ARBA" id="ARBA00022980"/>
    </source>
</evidence>
<gene>
    <name evidence="5" type="primary">rpsB</name>
    <name evidence="6" type="ORF">SAMN04488558_101126</name>
</gene>
<dbReference type="Gene3D" id="3.40.50.10490">
    <property type="entry name" value="Glucose-6-phosphate isomerase like protein, domain 1"/>
    <property type="match status" value="1"/>
</dbReference>
<dbReference type="CDD" id="cd01425">
    <property type="entry name" value="RPS2"/>
    <property type="match status" value="1"/>
</dbReference>
<evidence type="ECO:0000313" key="6">
    <source>
        <dbReference type="EMBL" id="SEP58641.1"/>
    </source>
</evidence>
<dbReference type="PANTHER" id="PTHR12534:SF0">
    <property type="entry name" value="SMALL RIBOSOMAL SUBUNIT PROTEIN US2M"/>
    <property type="match status" value="1"/>
</dbReference>
<dbReference type="FunFam" id="1.10.287.610:FF:000001">
    <property type="entry name" value="30S ribosomal protein S2"/>
    <property type="match status" value="1"/>
</dbReference>
<dbReference type="Proteomes" id="UP000198833">
    <property type="component" value="Unassembled WGS sequence"/>
</dbReference>
<name>A0A1H8Z2S4_9LACT</name>
<dbReference type="InterPro" id="IPR005706">
    <property type="entry name" value="Ribosomal_uS2_bac/mit/plastid"/>
</dbReference>
<dbReference type="Gene3D" id="1.10.287.610">
    <property type="entry name" value="Helix hairpin bin"/>
    <property type="match status" value="1"/>
</dbReference>
<dbReference type="InterPro" id="IPR018130">
    <property type="entry name" value="Ribosomal_uS2_CS"/>
</dbReference>
<dbReference type="GO" id="GO:0006412">
    <property type="term" value="P:translation"/>
    <property type="evidence" value="ECO:0007669"/>
    <property type="project" value="UniProtKB-UniRule"/>
</dbReference>
<proteinExistence type="inferred from homology"/>
<dbReference type="InterPro" id="IPR001865">
    <property type="entry name" value="Ribosomal_uS2"/>
</dbReference>
<dbReference type="PANTHER" id="PTHR12534">
    <property type="entry name" value="30S RIBOSOMAL PROTEIN S2 PROKARYOTIC AND ORGANELLAR"/>
    <property type="match status" value="1"/>
</dbReference>
<evidence type="ECO:0000256" key="1">
    <source>
        <dbReference type="ARBA" id="ARBA00006242"/>
    </source>
</evidence>
<evidence type="ECO:0000313" key="7">
    <source>
        <dbReference type="Proteomes" id="UP000198833"/>
    </source>
</evidence>
<evidence type="ECO:0000256" key="4">
    <source>
        <dbReference type="ARBA" id="ARBA00035256"/>
    </source>
</evidence>
<dbReference type="PROSITE" id="PS00962">
    <property type="entry name" value="RIBOSOMAL_S2_1"/>
    <property type="match status" value="1"/>
</dbReference>